<organism evidence="1 2">
    <name type="scientific">Williamsia sterculiae</name>
    <dbReference type="NCBI Taxonomy" id="1344003"/>
    <lineage>
        <taxon>Bacteria</taxon>
        <taxon>Bacillati</taxon>
        <taxon>Actinomycetota</taxon>
        <taxon>Actinomycetes</taxon>
        <taxon>Mycobacteriales</taxon>
        <taxon>Nocardiaceae</taxon>
        <taxon>Williamsia</taxon>
    </lineage>
</organism>
<dbReference type="RefSeq" id="WP_076482960.1">
    <property type="nucleotide sequence ID" value="NZ_FTNT01000018.1"/>
</dbReference>
<name>A0A1N7HGP2_9NOCA</name>
<evidence type="ECO:0000313" key="1">
    <source>
        <dbReference type="EMBL" id="SIS23848.1"/>
    </source>
</evidence>
<dbReference type="OrthoDB" id="3571220at2"/>
<reference evidence="1 2" key="1">
    <citation type="submission" date="2017-01" db="EMBL/GenBank/DDBJ databases">
        <authorList>
            <person name="Mah S.A."/>
            <person name="Swanson W.J."/>
            <person name="Moy G.W."/>
            <person name="Vacquier V.D."/>
        </authorList>
    </citation>
    <scope>NUCLEOTIDE SEQUENCE [LARGE SCALE GENOMIC DNA]</scope>
    <source>
        <strain evidence="1 2">CPCC 203464</strain>
    </source>
</reference>
<evidence type="ECO:0000313" key="2">
    <source>
        <dbReference type="Proteomes" id="UP000186218"/>
    </source>
</evidence>
<accession>A0A1N7HGP2</accession>
<dbReference type="STRING" id="1344003.SAMN05445060_4185"/>
<protein>
    <submittedName>
        <fullName evidence="1">Uncharacterized protein</fullName>
    </submittedName>
</protein>
<dbReference type="EMBL" id="FTNT01000018">
    <property type="protein sequence ID" value="SIS23848.1"/>
    <property type="molecule type" value="Genomic_DNA"/>
</dbReference>
<sequence length="199" mass="21684">MTEWRFDGVITGFGTRSGVRVVIGRWVHSPLGAFTDVMVEFDDGRRVLLAPSVDVQDFVTATYTFDETVITEVSYTVDGDRHQVRAGRLTVDFRTGRRTVLGVILGLLPSAVTTAPWFCTVSDPVARVALRGVRTRGTAGNGRREYYGATGQVQVVGAEARWGERDLGPMTRVDPPVRFGFGSTPTAPSSTSIVTTVRE</sequence>
<gene>
    <name evidence="1" type="ORF">SAMN05445060_4185</name>
</gene>
<keyword evidence="2" id="KW-1185">Reference proteome</keyword>
<dbReference type="Proteomes" id="UP000186218">
    <property type="component" value="Unassembled WGS sequence"/>
</dbReference>
<proteinExistence type="predicted"/>
<dbReference type="AlphaFoldDB" id="A0A1N7HGP2"/>